<dbReference type="AlphaFoldDB" id="S6EQU3"/>
<comment type="caution">
    <text evidence="1">The sequence shown here is derived from an EMBL/GenBank/DDBJ whole genome shotgun (WGS) entry which is preliminary data.</text>
</comment>
<dbReference type="SUPFAM" id="SSF103088">
    <property type="entry name" value="OmpA-like"/>
    <property type="match status" value="1"/>
</dbReference>
<dbReference type="Proteomes" id="UP000015361">
    <property type="component" value="Unassembled WGS sequence"/>
</dbReference>
<proteinExistence type="predicted"/>
<evidence type="ECO:0000313" key="1">
    <source>
        <dbReference type="EMBL" id="CDG03680.1"/>
    </source>
</evidence>
<dbReference type="EMBL" id="CBLU010000005">
    <property type="protein sequence ID" value="CDG03680.1"/>
    <property type="molecule type" value="Genomic_DNA"/>
</dbReference>
<accession>S6EQU3</accession>
<name>S6EQU3_LACLL</name>
<dbReference type="InterPro" id="IPR036737">
    <property type="entry name" value="OmpA-like_sf"/>
</dbReference>
<sequence length="390" mass="41810">MLLGGCHSEKDDSRTDTVLLLGNHANSAAPDLDDSFITSAISQSIKSGGTLCKVAVDGAPYTEKINRGLSFTAQLDQYKNDPTQREILLDSLVNSTIKKAQKLPAKTSEVDLLAALRQAGSVLKTSSKVVHNQIIVVDTGLSTAGLDFRNGLLEMPVDKLVAQLKERKEIPDLTDVEVKWLQLPTASPQPSLSQAQLQKLSDIWRAIIEAGGGKLSIQVSTSNESITQKFPKLPEVSVVPLVQEAPITFQATSRVELSQPIALDEKTVAFKADSAEYISESEVVKNLQPIAIHLNSHTKLSVLLAGTTAGDKGEVDELDAKRLSLGRANAVKETLLILGVSEKKLKTVGCGIDSPWHISGLGLSSSEAGKNRIVVLLDVESEIAKQLEKG</sequence>
<evidence type="ECO:0000313" key="2">
    <source>
        <dbReference type="Proteomes" id="UP000015361"/>
    </source>
</evidence>
<reference evidence="1 2" key="1">
    <citation type="journal article" date="2013" name="Appl. Environ. Microbiol.">
        <title>The Carbohydrate Metabolism Signature of Lactococcus lactis Strain A12 Reveals Its Sourdough Ecosystem Origin.</title>
        <authorList>
            <person name="Passerini D."/>
            <person name="Coddeville M."/>
            <person name="Le Bourgeois P."/>
            <person name="Loubiere P."/>
            <person name="Ritzenthaler P."/>
            <person name="Fontagne-Faucher C."/>
            <person name="Daveran-Mingot M.L."/>
            <person name="Cocaign-Bousquet M."/>
        </authorList>
    </citation>
    <scope>NUCLEOTIDE SEQUENCE [LARGE SCALE GENOMIC DNA]</scope>
    <source>
        <strain evidence="1 2">A12</strain>
    </source>
</reference>
<protein>
    <submittedName>
        <fullName evidence="1">Outer membrane protein and related peptidoglycan-associated (Lipo)proteins</fullName>
    </submittedName>
</protein>
<gene>
    <name evidence="1" type="primary">PNSL1.088</name>
    <name evidence="1" type="ORF">O9U_11030</name>
</gene>
<organism evidence="1 2">
    <name type="scientific">Lactococcus lactis subsp. lactis A12</name>
    <dbReference type="NCBI Taxonomy" id="1137134"/>
    <lineage>
        <taxon>Bacteria</taxon>
        <taxon>Bacillati</taxon>
        <taxon>Bacillota</taxon>
        <taxon>Bacilli</taxon>
        <taxon>Lactobacillales</taxon>
        <taxon>Streptococcaceae</taxon>
        <taxon>Lactococcus</taxon>
    </lineage>
</organism>
<dbReference type="RefSeq" id="WP_021721916.1">
    <property type="nucleotide sequence ID" value="NZ_CBLU010000005.1"/>
</dbReference>
<dbReference type="Gene3D" id="3.30.1330.60">
    <property type="entry name" value="OmpA-like domain"/>
    <property type="match status" value="1"/>
</dbReference>